<evidence type="ECO:0000313" key="1">
    <source>
        <dbReference type="EMBL" id="CCX34927.1"/>
    </source>
</evidence>
<organism evidence="1 2">
    <name type="scientific">Pyronema omphalodes (strain CBS 100304)</name>
    <name type="common">Pyronema confluens</name>
    <dbReference type="NCBI Taxonomy" id="1076935"/>
    <lineage>
        <taxon>Eukaryota</taxon>
        <taxon>Fungi</taxon>
        <taxon>Dikarya</taxon>
        <taxon>Ascomycota</taxon>
        <taxon>Pezizomycotina</taxon>
        <taxon>Pezizomycetes</taxon>
        <taxon>Pezizales</taxon>
        <taxon>Pyronemataceae</taxon>
        <taxon>Pyronema</taxon>
    </lineage>
</organism>
<gene>
    <name evidence="1" type="ORF">PCON_04603</name>
</gene>
<dbReference type="Proteomes" id="UP000018144">
    <property type="component" value="Unassembled WGS sequence"/>
</dbReference>
<keyword evidence="2" id="KW-1185">Reference proteome</keyword>
<accession>U4LVW3</accession>
<dbReference type="EMBL" id="HF936663">
    <property type="protein sequence ID" value="CCX34927.1"/>
    <property type="molecule type" value="Genomic_DNA"/>
</dbReference>
<evidence type="ECO:0000313" key="2">
    <source>
        <dbReference type="Proteomes" id="UP000018144"/>
    </source>
</evidence>
<name>U4LVW3_PYROM</name>
<protein>
    <submittedName>
        <fullName evidence="1">Uncharacterized protein</fullName>
    </submittedName>
</protein>
<proteinExistence type="predicted"/>
<sequence>MSSFQFTI</sequence>
<reference evidence="1 2" key="1">
    <citation type="journal article" date="2013" name="PLoS Genet.">
        <title>The genome and development-dependent transcriptomes of Pyronema confluens: a window into fungal evolution.</title>
        <authorList>
            <person name="Traeger S."/>
            <person name="Altegoer F."/>
            <person name="Freitag M."/>
            <person name="Gabaldon T."/>
            <person name="Kempken F."/>
            <person name="Kumar A."/>
            <person name="Marcet-Houben M."/>
            <person name="Poggeler S."/>
            <person name="Stajich J.E."/>
            <person name="Nowrousian M."/>
        </authorList>
    </citation>
    <scope>NUCLEOTIDE SEQUENCE [LARGE SCALE GENOMIC DNA]</scope>
    <source>
        <strain evidence="2">CBS 100304</strain>
        <tissue evidence="1">Vegetative mycelium</tissue>
    </source>
</reference>